<evidence type="ECO:0000313" key="2">
    <source>
        <dbReference type="EMBL" id="RPA95234.1"/>
    </source>
</evidence>
<dbReference type="EMBL" id="ML120428">
    <property type="protein sequence ID" value="RPA95234.1"/>
    <property type="molecule type" value="Genomic_DNA"/>
</dbReference>
<gene>
    <name evidence="2" type="ORF">L873DRAFT_1332880</name>
</gene>
<dbReference type="Proteomes" id="UP000276215">
    <property type="component" value="Unassembled WGS sequence"/>
</dbReference>
<keyword evidence="1" id="KW-1133">Transmembrane helix</keyword>
<keyword evidence="3" id="KW-1185">Reference proteome</keyword>
<keyword evidence="1" id="KW-0472">Membrane</keyword>
<evidence type="ECO:0000256" key="1">
    <source>
        <dbReference type="SAM" id="Phobius"/>
    </source>
</evidence>
<reference evidence="2 3" key="1">
    <citation type="journal article" date="2018" name="Nat. Ecol. Evol.">
        <title>Pezizomycetes genomes reveal the molecular basis of ectomycorrhizal truffle lifestyle.</title>
        <authorList>
            <person name="Murat C."/>
            <person name="Payen T."/>
            <person name="Noel B."/>
            <person name="Kuo A."/>
            <person name="Morin E."/>
            <person name="Chen J."/>
            <person name="Kohler A."/>
            <person name="Krizsan K."/>
            <person name="Balestrini R."/>
            <person name="Da Silva C."/>
            <person name="Montanini B."/>
            <person name="Hainaut M."/>
            <person name="Levati E."/>
            <person name="Barry K.W."/>
            <person name="Belfiori B."/>
            <person name="Cichocki N."/>
            <person name="Clum A."/>
            <person name="Dockter R.B."/>
            <person name="Fauchery L."/>
            <person name="Guy J."/>
            <person name="Iotti M."/>
            <person name="Le Tacon F."/>
            <person name="Lindquist E.A."/>
            <person name="Lipzen A."/>
            <person name="Malagnac F."/>
            <person name="Mello A."/>
            <person name="Molinier V."/>
            <person name="Miyauchi S."/>
            <person name="Poulain J."/>
            <person name="Riccioni C."/>
            <person name="Rubini A."/>
            <person name="Sitrit Y."/>
            <person name="Splivallo R."/>
            <person name="Traeger S."/>
            <person name="Wang M."/>
            <person name="Zifcakova L."/>
            <person name="Wipf D."/>
            <person name="Zambonelli A."/>
            <person name="Paolocci F."/>
            <person name="Nowrousian M."/>
            <person name="Ottonello S."/>
            <person name="Baldrian P."/>
            <person name="Spatafora J.W."/>
            <person name="Henrissat B."/>
            <person name="Nagy L.G."/>
            <person name="Aury J.M."/>
            <person name="Wincker P."/>
            <person name="Grigoriev I.V."/>
            <person name="Bonfante P."/>
            <person name="Martin F.M."/>
        </authorList>
    </citation>
    <scope>NUCLEOTIDE SEQUENCE [LARGE SCALE GENOMIC DNA]</scope>
    <source>
        <strain evidence="2 3">120613-1</strain>
    </source>
</reference>
<dbReference type="AlphaFoldDB" id="A0A3N4JMY2"/>
<sequence length="90" mass="10543">MQEGKGEKNRHLVGWEYAPCRLRTVNVDDRFSFYFVFVLILMDGWMLLLLAGIVFGSLSCVMLYTYFSTTNFATRANNHHCIHFYSFPSF</sequence>
<organism evidence="2 3">
    <name type="scientific">Choiromyces venosus 120613-1</name>
    <dbReference type="NCBI Taxonomy" id="1336337"/>
    <lineage>
        <taxon>Eukaryota</taxon>
        <taxon>Fungi</taxon>
        <taxon>Dikarya</taxon>
        <taxon>Ascomycota</taxon>
        <taxon>Pezizomycotina</taxon>
        <taxon>Pezizomycetes</taxon>
        <taxon>Pezizales</taxon>
        <taxon>Tuberaceae</taxon>
        <taxon>Choiromyces</taxon>
    </lineage>
</organism>
<proteinExistence type="predicted"/>
<keyword evidence="1" id="KW-0812">Transmembrane</keyword>
<accession>A0A3N4JMY2</accession>
<feature type="transmembrane region" description="Helical" evidence="1">
    <location>
        <begin position="31"/>
        <end position="64"/>
    </location>
</feature>
<evidence type="ECO:0000313" key="3">
    <source>
        <dbReference type="Proteomes" id="UP000276215"/>
    </source>
</evidence>
<protein>
    <submittedName>
        <fullName evidence="2">Uncharacterized protein</fullName>
    </submittedName>
</protein>
<name>A0A3N4JMY2_9PEZI</name>